<organism evidence="2 3">
    <name type="scientific">Acidimicrobium ferrooxidans (strain DSM 10331 / JCM 15462 / NBRC 103882 / ICP)</name>
    <dbReference type="NCBI Taxonomy" id="525909"/>
    <lineage>
        <taxon>Bacteria</taxon>
        <taxon>Bacillati</taxon>
        <taxon>Actinomycetota</taxon>
        <taxon>Acidimicrobiia</taxon>
        <taxon>Acidimicrobiales</taxon>
        <taxon>Acidimicrobiaceae</taxon>
        <taxon>Acidimicrobium</taxon>
    </lineage>
</organism>
<proteinExistence type="predicted"/>
<name>C7LZV1_ACIFD</name>
<evidence type="ECO:0000256" key="1">
    <source>
        <dbReference type="SAM" id="Phobius"/>
    </source>
</evidence>
<feature type="transmembrane region" description="Helical" evidence="1">
    <location>
        <begin position="115"/>
        <end position="138"/>
    </location>
</feature>
<feature type="transmembrane region" description="Helical" evidence="1">
    <location>
        <begin position="12"/>
        <end position="33"/>
    </location>
</feature>
<keyword evidence="3" id="KW-1185">Reference proteome</keyword>
<keyword evidence="1" id="KW-0812">Transmembrane</keyword>
<keyword evidence="1" id="KW-0472">Membrane</keyword>
<keyword evidence="1" id="KW-1133">Transmembrane helix</keyword>
<dbReference type="HOGENOM" id="CLU_1718379_0_0_11"/>
<evidence type="ECO:0000313" key="2">
    <source>
        <dbReference type="EMBL" id="ACU54259.1"/>
    </source>
</evidence>
<dbReference type="EMBL" id="CP001631">
    <property type="protein sequence ID" value="ACU54259.1"/>
    <property type="molecule type" value="Genomic_DNA"/>
</dbReference>
<evidence type="ECO:0000313" key="3">
    <source>
        <dbReference type="Proteomes" id="UP000000771"/>
    </source>
</evidence>
<accession>C7LZV1</accession>
<sequence length="152" mass="16213">MVAAVARAATGVVGFVGLVLTIVGFAGIVVDLVRLRTTSRRDLRLRTALQSFRQLDRSQRAAVLLALRRGPVPRELEPLVREQAYRVVAQPVPFGAAVGTVLVAAGVILARWPSIAFVVLGVVMVLVASVAVVSSIGARERARRVLAKLEGR</sequence>
<dbReference type="KEGG" id="afo:Afer_1333"/>
<dbReference type="RefSeq" id="WP_015798743.1">
    <property type="nucleotide sequence ID" value="NC_013124.1"/>
</dbReference>
<protein>
    <submittedName>
        <fullName evidence="2">Uncharacterized protein</fullName>
    </submittedName>
</protein>
<gene>
    <name evidence="2" type="ordered locus">Afer_1333</name>
</gene>
<dbReference type="AlphaFoldDB" id="C7LZV1"/>
<feature type="transmembrane region" description="Helical" evidence="1">
    <location>
        <begin position="91"/>
        <end position="109"/>
    </location>
</feature>
<dbReference type="Proteomes" id="UP000000771">
    <property type="component" value="Chromosome"/>
</dbReference>
<reference evidence="2 3" key="1">
    <citation type="journal article" date="2009" name="Stand. Genomic Sci.">
        <title>Complete genome sequence of Acidimicrobium ferrooxidans type strain (ICP).</title>
        <authorList>
            <person name="Clum A."/>
            <person name="Nolan M."/>
            <person name="Lang E."/>
            <person name="Glavina Del Rio T."/>
            <person name="Tice H."/>
            <person name="Copeland A."/>
            <person name="Cheng J.F."/>
            <person name="Lucas S."/>
            <person name="Chen F."/>
            <person name="Bruce D."/>
            <person name="Goodwin L."/>
            <person name="Pitluck S."/>
            <person name="Ivanova N."/>
            <person name="Mavrommatis K."/>
            <person name="Mikhailova N."/>
            <person name="Pati A."/>
            <person name="Chen A."/>
            <person name="Palaniappan K."/>
            <person name="Goker M."/>
            <person name="Spring S."/>
            <person name="Land M."/>
            <person name="Hauser L."/>
            <person name="Chang Y.J."/>
            <person name="Jeffries C.C."/>
            <person name="Chain P."/>
            <person name="Bristow J."/>
            <person name="Eisen J.A."/>
            <person name="Markowitz V."/>
            <person name="Hugenholtz P."/>
            <person name="Kyrpides N.C."/>
            <person name="Klenk H.P."/>
            <person name="Lapidus A."/>
        </authorList>
    </citation>
    <scope>NUCLEOTIDE SEQUENCE [LARGE SCALE GENOMIC DNA]</scope>
    <source>
        <strain evidence="3">DSM 10331 / JCM 15462 / NBRC 103882 / ICP</strain>
    </source>
</reference>